<dbReference type="EC" id="1.1.1.49" evidence="7"/>
<dbReference type="Proteomes" id="UP000471640">
    <property type="component" value="Unassembled WGS sequence"/>
</dbReference>
<dbReference type="GO" id="GO:0009051">
    <property type="term" value="P:pentose-phosphate shunt, oxidative branch"/>
    <property type="evidence" value="ECO:0007669"/>
    <property type="project" value="TreeGrafter"/>
</dbReference>
<dbReference type="InterPro" id="IPR036291">
    <property type="entry name" value="NAD(P)-bd_dom_sf"/>
</dbReference>
<feature type="binding site" evidence="7">
    <location>
        <position position="241"/>
    </location>
    <ligand>
        <name>substrate</name>
    </ligand>
</feature>
<protein>
    <recommendedName>
        <fullName evidence="7">Glucose-6-phosphate 1-dehydrogenase</fullName>
        <shortName evidence="7">G6PD</shortName>
        <ecNumber evidence="7">1.1.1.49</ecNumber>
    </recommendedName>
</protein>
<dbReference type="InterPro" id="IPR022674">
    <property type="entry name" value="G6P_DH_NAD-bd"/>
</dbReference>
<feature type="domain" description="Glucose-6-phosphate dehydrogenase NAD-binding" evidence="8">
    <location>
        <begin position="27"/>
        <end position="212"/>
    </location>
</feature>
<name>A0A6P1DW72_9GAMM</name>
<dbReference type="Gene3D" id="3.30.360.10">
    <property type="entry name" value="Dihydrodipicolinate Reductase, domain 2"/>
    <property type="match status" value="1"/>
</dbReference>
<dbReference type="SUPFAM" id="SSF55347">
    <property type="entry name" value="Glyceraldehyde-3-phosphate dehydrogenase-like, C-terminal domain"/>
    <property type="match status" value="1"/>
</dbReference>
<evidence type="ECO:0000259" key="9">
    <source>
        <dbReference type="Pfam" id="PF02781"/>
    </source>
</evidence>
<keyword evidence="3 7" id="KW-0313">Glucose metabolism</keyword>
<feature type="active site" description="Proton acceptor" evidence="7">
    <location>
        <position position="265"/>
    </location>
</feature>
<dbReference type="GO" id="GO:0004345">
    <property type="term" value="F:glucose-6-phosphate dehydrogenase activity"/>
    <property type="evidence" value="ECO:0007669"/>
    <property type="project" value="UniProtKB-UniRule"/>
</dbReference>
<dbReference type="EMBL" id="JAAIJR010000040">
    <property type="protein sequence ID" value="NEX20946.1"/>
    <property type="molecule type" value="Genomic_DNA"/>
</dbReference>
<organism evidence="10 11">
    <name type="scientific">Thiorhodococcus mannitoliphagus</name>
    <dbReference type="NCBI Taxonomy" id="329406"/>
    <lineage>
        <taxon>Bacteria</taxon>
        <taxon>Pseudomonadati</taxon>
        <taxon>Pseudomonadota</taxon>
        <taxon>Gammaproteobacteria</taxon>
        <taxon>Chromatiales</taxon>
        <taxon>Chromatiaceae</taxon>
        <taxon>Thiorhodococcus</taxon>
    </lineage>
</organism>
<dbReference type="NCBIfam" id="TIGR00871">
    <property type="entry name" value="zwf"/>
    <property type="match status" value="1"/>
</dbReference>
<comment type="caution">
    <text evidence="10">The sequence shown here is derived from an EMBL/GenBank/DDBJ whole genome shotgun (WGS) entry which is preliminary data.</text>
</comment>
<reference evidence="11" key="1">
    <citation type="journal article" date="2020" name="Microbiol. Resour. Announc.">
        <title>Draft Genome Sequences of Thiorhodococcus mannitoliphagus and Thiorhodococcus minor, Purple Sulfur Photosynthetic Bacteria in the Gammaproteobacterial Family Chromatiaceae.</title>
        <authorList>
            <person name="Aviles F.A."/>
            <person name="Meyer T.E."/>
            <person name="Kyndt J.A."/>
        </authorList>
    </citation>
    <scope>NUCLEOTIDE SEQUENCE [LARGE SCALE GENOMIC DNA]</scope>
    <source>
        <strain evidence="11">DSM 18266</strain>
    </source>
</reference>
<evidence type="ECO:0000256" key="4">
    <source>
        <dbReference type="ARBA" id="ARBA00022857"/>
    </source>
</evidence>
<dbReference type="Gene3D" id="3.40.50.720">
    <property type="entry name" value="NAD(P)-binding Rossmann-like Domain"/>
    <property type="match status" value="1"/>
</dbReference>
<dbReference type="InterPro" id="IPR001282">
    <property type="entry name" value="G6P_DH"/>
</dbReference>
<dbReference type="Pfam" id="PF02781">
    <property type="entry name" value="G6PD_C"/>
    <property type="match status" value="1"/>
</dbReference>
<dbReference type="PANTHER" id="PTHR23429">
    <property type="entry name" value="GLUCOSE-6-PHOSPHATE 1-DEHYDROGENASE G6PD"/>
    <property type="match status" value="1"/>
</dbReference>
<dbReference type="PROSITE" id="PS00069">
    <property type="entry name" value="G6P_DEHYDROGENASE"/>
    <property type="match status" value="1"/>
</dbReference>
<comment type="catalytic activity">
    <reaction evidence="7">
        <text>D-glucose 6-phosphate + NADP(+) = 6-phospho-D-glucono-1,5-lactone + NADPH + H(+)</text>
        <dbReference type="Rhea" id="RHEA:15841"/>
        <dbReference type="ChEBI" id="CHEBI:15378"/>
        <dbReference type="ChEBI" id="CHEBI:57783"/>
        <dbReference type="ChEBI" id="CHEBI:57955"/>
        <dbReference type="ChEBI" id="CHEBI:58349"/>
        <dbReference type="ChEBI" id="CHEBI:61548"/>
        <dbReference type="EC" id="1.1.1.49"/>
    </reaction>
</comment>
<evidence type="ECO:0000256" key="5">
    <source>
        <dbReference type="ARBA" id="ARBA00023002"/>
    </source>
</evidence>
<comment type="similarity">
    <text evidence="2 7">Belongs to the glucose-6-phosphate dehydrogenase family.</text>
</comment>
<dbReference type="InterPro" id="IPR019796">
    <property type="entry name" value="G6P_DH_AS"/>
</dbReference>
<dbReference type="HAMAP" id="MF_00966">
    <property type="entry name" value="G6PD"/>
    <property type="match status" value="1"/>
</dbReference>
<dbReference type="PIRSF" id="PIRSF000110">
    <property type="entry name" value="G6PD"/>
    <property type="match status" value="1"/>
</dbReference>
<dbReference type="SUPFAM" id="SSF51735">
    <property type="entry name" value="NAD(P)-binding Rossmann-fold domains"/>
    <property type="match status" value="1"/>
</dbReference>
<proteinExistence type="inferred from homology"/>
<feature type="binding site" evidence="7">
    <location>
        <position position="203"/>
    </location>
    <ligand>
        <name>substrate</name>
    </ligand>
</feature>
<feature type="binding site" evidence="7">
    <location>
        <begin position="106"/>
        <end position="107"/>
    </location>
    <ligand>
        <name>NADP(+)</name>
        <dbReference type="ChEBI" id="CHEBI:58349"/>
    </ligand>
</feature>
<dbReference type="GO" id="GO:0006006">
    <property type="term" value="P:glucose metabolic process"/>
    <property type="evidence" value="ECO:0007669"/>
    <property type="project" value="UniProtKB-KW"/>
</dbReference>
<feature type="binding site" evidence="7">
    <location>
        <position position="207"/>
    </location>
    <ligand>
        <name>substrate</name>
    </ligand>
</feature>
<dbReference type="PANTHER" id="PTHR23429:SF0">
    <property type="entry name" value="GLUCOSE-6-PHOSPHATE 1-DEHYDROGENASE"/>
    <property type="match status" value="1"/>
</dbReference>
<evidence type="ECO:0000256" key="6">
    <source>
        <dbReference type="ARBA" id="ARBA00023277"/>
    </source>
</evidence>
<evidence type="ECO:0000259" key="8">
    <source>
        <dbReference type="Pfam" id="PF00479"/>
    </source>
</evidence>
<comment type="function">
    <text evidence="7">Catalyzes the oxidation of glucose 6-phosphate to 6-phosphogluconolactone.</text>
</comment>
<feature type="binding site" evidence="7">
    <location>
        <position position="365"/>
    </location>
    <ligand>
        <name>substrate</name>
    </ligand>
</feature>
<accession>A0A6P1DW72</accession>
<sequence length="515" mass="58107">MTETDADANPLMTGRSEELFPQACTLVIFGGAGDLSKRKLIPALYNLALDGLLPTQFAVIGFAIDELSDEAFRDFARDGIERFSRRQLDEEEWQDFAEHLFYQQGDFGEAAAYAALKARAAEIEPRFGIAGSRLYYLAIPPSFIDTCVFGLRDSGLVAPADQDLPFTRLVVEKPIGRDLESARGVNRSLQACFAEHQLYRIDHYLGKETVQNILAMRFGNSIFEPLWNSKHIDHVQITVAEAEGVGTRAGYFETAGVLRDMVQNHILQLLSLVAMEPPWSMRADVIRDRRLDLLQCLRPMLSHEVDRQVVRAQYASGFFRGKDAPGYRREERVAADSTTETFVALRLFIDNWRWAGVPIYIRTGKAMPKRVSEVAVQFKAVPHMLFNTDTDHPLEPNVLALRIQPDEGLSLRIGTKLPGPKVKIYPVKMDFRYGSTFGDQSPEAYERLLLDVMAGDATLFMRDDAVEASWHWIQPILDAWAASGERWLPEYPAGSWGPIEADRLIDADGHAWRRL</sequence>
<dbReference type="Pfam" id="PF00479">
    <property type="entry name" value="G6PD_N"/>
    <property type="match status" value="1"/>
</dbReference>
<dbReference type="InterPro" id="IPR022675">
    <property type="entry name" value="G6P_DH_C"/>
</dbReference>
<keyword evidence="5 7" id="KW-0560">Oxidoreductase</keyword>
<evidence type="ECO:0000256" key="7">
    <source>
        <dbReference type="HAMAP-Rule" id="MF_00966"/>
    </source>
</evidence>
<evidence type="ECO:0000256" key="3">
    <source>
        <dbReference type="ARBA" id="ARBA00022526"/>
    </source>
</evidence>
<dbReference type="GO" id="GO:0005829">
    <property type="term" value="C:cytosol"/>
    <property type="evidence" value="ECO:0007669"/>
    <property type="project" value="TreeGrafter"/>
</dbReference>
<dbReference type="GO" id="GO:0050661">
    <property type="term" value="F:NADP binding"/>
    <property type="evidence" value="ECO:0007669"/>
    <property type="project" value="UniProtKB-UniRule"/>
</dbReference>
<gene>
    <name evidence="7 10" type="primary">zwf</name>
    <name evidence="10" type="ORF">G3480_11585</name>
</gene>
<dbReference type="PRINTS" id="PR00079">
    <property type="entry name" value="G6PDHDRGNASE"/>
</dbReference>
<feature type="binding site" evidence="7">
    <location>
        <position position="173"/>
    </location>
    <ligand>
        <name>NADP(+)</name>
        <dbReference type="ChEBI" id="CHEBI:58349"/>
    </ligand>
</feature>
<comment type="caution">
    <text evidence="7">Lacks conserved residue(s) required for the propagation of feature annotation.</text>
</comment>
<keyword evidence="11" id="KW-1185">Reference proteome</keyword>
<dbReference type="AlphaFoldDB" id="A0A6P1DW72"/>
<keyword evidence="4 7" id="KW-0521">NADP</keyword>
<feature type="binding site" evidence="7">
    <location>
        <position position="260"/>
    </location>
    <ligand>
        <name>substrate</name>
    </ligand>
</feature>
<feature type="domain" description="Glucose-6-phosphate dehydrogenase C-terminal" evidence="9">
    <location>
        <begin position="214"/>
        <end position="513"/>
    </location>
</feature>
<dbReference type="UniPathway" id="UPA00115">
    <property type="reaction ID" value="UER00408"/>
</dbReference>
<keyword evidence="6 7" id="KW-0119">Carbohydrate metabolism</keyword>
<evidence type="ECO:0000313" key="11">
    <source>
        <dbReference type="Proteomes" id="UP000471640"/>
    </source>
</evidence>
<evidence type="ECO:0000256" key="1">
    <source>
        <dbReference type="ARBA" id="ARBA00004937"/>
    </source>
</evidence>
<evidence type="ECO:0000313" key="10">
    <source>
        <dbReference type="EMBL" id="NEX20946.1"/>
    </source>
</evidence>
<evidence type="ECO:0000256" key="2">
    <source>
        <dbReference type="ARBA" id="ARBA00009975"/>
    </source>
</evidence>
<reference evidence="10 11" key="2">
    <citation type="submission" date="2020-02" db="EMBL/GenBank/DDBJ databases">
        <title>Genome sequences of Thiorhodococcus mannitoliphagus and Thiorhodococcus minor, purple sulfur photosynthetic bacteria in the gammaproteobacterial family, Chromatiaceae.</title>
        <authorList>
            <person name="Aviles F.A."/>
            <person name="Meyer T.E."/>
            <person name="Kyndt J.A."/>
        </authorList>
    </citation>
    <scope>NUCLEOTIDE SEQUENCE [LARGE SCALE GENOMIC DNA]</scope>
    <source>
        <strain evidence="10 11">DSM 18266</strain>
    </source>
</reference>
<dbReference type="RefSeq" id="WP_164654052.1">
    <property type="nucleotide sequence ID" value="NZ_JAAIJR010000040.1"/>
</dbReference>
<comment type="pathway">
    <text evidence="1 7">Carbohydrate degradation; pentose phosphate pathway; D-ribulose 5-phosphate from D-glucose 6-phosphate (oxidative stage): step 1/3.</text>
</comment>